<evidence type="ECO:0000259" key="5">
    <source>
        <dbReference type="PROSITE" id="PS50931"/>
    </source>
</evidence>
<dbReference type="EMBL" id="JAUKVY010000020">
    <property type="protein sequence ID" value="MDO1535508.1"/>
    <property type="molecule type" value="Genomic_DNA"/>
</dbReference>
<name>A0ABT8S9P7_9BURK</name>
<dbReference type="SUPFAM" id="SSF53850">
    <property type="entry name" value="Periplasmic binding protein-like II"/>
    <property type="match status" value="1"/>
</dbReference>
<evidence type="ECO:0000256" key="3">
    <source>
        <dbReference type="ARBA" id="ARBA00023125"/>
    </source>
</evidence>
<protein>
    <submittedName>
        <fullName evidence="6">LysR substrate-binding domain-containing protein</fullName>
    </submittedName>
</protein>
<dbReference type="Proteomes" id="UP001169027">
    <property type="component" value="Unassembled WGS sequence"/>
</dbReference>
<dbReference type="CDD" id="cd08442">
    <property type="entry name" value="PBP2_YofA_SoxR_like"/>
    <property type="match status" value="1"/>
</dbReference>
<dbReference type="PANTHER" id="PTHR30126">
    <property type="entry name" value="HTH-TYPE TRANSCRIPTIONAL REGULATOR"/>
    <property type="match status" value="1"/>
</dbReference>
<proteinExistence type="inferred from homology"/>
<keyword evidence="4" id="KW-0804">Transcription</keyword>
<comment type="caution">
    <text evidence="6">The sequence shown here is derived from an EMBL/GenBank/DDBJ whole genome shotgun (WGS) entry which is preliminary data.</text>
</comment>
<dbReference type="SUPFAM" id="SSF46785">
    <property type="entry name" value="Winged helix' DNA-binding domain"/>
    <property type="match status" value="1"/>
</dbReference>
<dbReference type="RefSeq" id="WP_301813231.1">
    <property type="nucleotide sequence ID" value="NZ_JAUJZH010000020.1"/>
</dbReference>
<feature type="domain" description="HTH lysR-type" evidence="5">
    <location>
        <begin position="1"/>
        <end position="58"/>
    </location>
</feature>
<gene>
    <name evidence="6" type="ORF">Q2T77_24795</name>
</gene>
<dbReference type="Pfam" id="PF00126">
    <property type="entry name" value="HTH_1"/>
    <property type="match status" value="1"/>
</dbReference>
<reference evidence="6" key="1">
    <citation type="submission" date="2023-06" db="EMBL/GenBank/DDBJ databases">
        <authorList>
            <person name="Jiang Y."/>
            <person name="Liu Q."/>
        </authorList>
    </citation>
    <scope>NUCLEOTIDE SEQUENCE</scope>
    <source>
        <strain evidence="6">CGMCC 1.12090</strain>
    </source>
</reference>
<comment type="similarity">
    <text evidence="1">Belongs to the LysR transcriptional regulatory family.</text>
</comment>
<dbReference type="InterPro" id="IPR036390">
    <property type="entry name" value="WH_DNA-bd_sf"/>
</dbReference>
<evidence type="ECO:0000256" key="2">
    <source>
        <dbReference type="ARBA" id="ARBA00023015"/>
    </source>
</evidence>
<dbReference type="PRINTS" id="PR00039">
    <property type="entry name" value="HTHLYSR"/>
</dbReference>
<dbReference type="InterPro" id="IPR036388">
    <property type="entry name" value="WH-like_DNA-bd_sf"/>
</dbReference>
<evidence type="ECO:0000256" key="1">
    <source>
        <dbReference type="ARBA" id="ARBA00009437"/>
    </source>
</evidence>
<accession>A0ABT8S9P7</accession>
<dbReference type="PROSITE" id="PS50931">
    <property type="entry name" value="HTH_LYSR"/>
    <property type="match status" value="1"/>
</dbReference>
<organism evidence="6 7">
    <name type="scientific">Variovorax ginsengisoli</name>
    <dbReference type="NCBI Taxonomy" id="363844"/>
    <lineage>
        <taxon>Bacteria</taxon>
        <taxon>Pseudomonadati</taxon>
        <taxon>Pseudomonadota</taxon>
        <taxon>Betaproteobacteria</taxon>
        <taxon>Burkholderiales</taxon>
        <taxon>Comamonadaceae</taxon>
        <taxon>Variovorax</taxon>
    </lineage>
</organism>
<evidence type="ECO:0000256" key="4">
    <source>
        <dbReference type="ARBA" id="ARBA00023163"/>
    </source>
</evidence>
<dbReference type="InterPro" id="IPR000847">
    <property type="entry name" value="LysR_HTH_N"/>
</dbReference>
<keyword evidence="7" id="KW-1185">Reference proteome</keyword>
<dbReference type="Gene3D" id="1.10.10.10">
    <property type="entry name" value="Winged helix-like DNA-binding domain superfamily/Winged helix DNA-binding domain"/>
    <property type="match status" value="1"/>
</dbReference>
<dbReference type="PANTHER" id="PTHR30126:SF40">
    <property type="entry name" value="HTH-TYPE TRANSCRIPTIONAL REGULATOR GLTR"/>
    <property type="match status" value="1"/>
</dbReference>
<keyword evidence="2" id="KW-0805">Transcription regulation</keyword>
<dbReference type="Pfam" id="PF03466">
    <property type="entry name" value="LysR_substrate"/>
    <property type="match status" value="1"/>
</dbReference>
<dbReference type="Gene3D" id="3.40.190.290">
    <property type="match status" value="1"/>
</dbReference>
<evidence type="ECO:0000313" key="6">
    <source>
        <dbReference type="EMBL" id="MDO1535508.1"/>
    </source>
</evidence>
<evidence type="ECO:0000313" key="7">
    <source>
        <dbReference type="Proteomes" id="UP001169027"/>
    </source>
</evidence>
<keyword evidence="3" id="KW-0238">DNA-binding</keyword>
<dbReference type="InterPro" id="IPR005119">
    <property type="entry name" value="LysR_subst-bd"/>
</dbReference>
<sequence length="300" mass="32995">MELSDLQVFRAVIKAGGIARAGEVLHRAQSSVSARIQVLEEKLGVELFTREGRKMHLSPSGRILATYADRLLDLASEAASAVRMDRPIGVMRLGAMESTAAVRLPEPLGRFHERYPEVALELYSGNPQQLIDQVVDGSLDAALIAEPVTDRRLASMIIYDEELVIVAEAKHATISGPKDLSSTTILAFHPGCPHRKRLEDWFARAHVTPERIVEVASYNLILGCVAVGMGIALLPRSVLQVYAERDRLSVHKLRSTFGHAKTCLIWRKEAPQANVLALSSVLLERSRTQPATSEAKSKPR</sequence>